<proteinExistence type="predicted"/>
<dbReference type="PANTHER" id="PTHR46637">
    <property type="entry name" value="TIS1421-TRANSPOSASE PROTEIN A"/>
    <property type="match status" value="1"/>
</dbReference>
<dbReference type="STRING" id="1296565.SAMN05660657_01472"/>
<dbReference type="EMBL" id="FPBA01000003">
    <property type="protein sequence ID" value="SFT53973.1"/>
    <property type="molecule type" value="Genomic_DNA"/>
</dbReference>
<reference evidence="4" key="1">
    <citation type="submission" date="2016-10" db="EMBL/GenBank/DDBJ databases">
        <authorList>
            <person name="Varghese N."/>
            <person name="Submissions S."/>
        </authorList>
    </citation>
    <scope>NUCLEOTIDE SEQUENCE [LARGE SCALE GENOMIC DNA]</scope>
    <source>
        <strain evidence="4">DSM 46136</strain>
    </source>
</reference>
<organism evidence="3 4">
    <name type="scientific">Geodermatophilus amargosae</name>
    <dbReference type="NCBI Taxonomy" id="1296565"/>
    <lineage>
        <taxon>Bacteria</taxon>
        <taxon>Bacillati</taxon>
        <taxon>Actinomycetota</taxon>
        <taxon>Actinomycetes</taxon>
        <taxon>Geodermatophilales</taxon>
        <taxon>Geodermatophilaceae</taxon>
        <taxon>Geodermatophilus</taxon>
    </lineage>
</organism>
<feature type="region of interest" description="Disordered" evidence="1">
    <location>
        <begin position="77"/>
        <end position="110"/>
    </location>
</feature>
<evidence type="ECO:0000259" key="2">
    <source>
        <dbReference type="Pfam" id="PF13340"/>
    </source>
</evidence>
<name>A0A1I6YU50_9ACTN</name>
<feature type="compositionally biased region" description="Basic residues" evidence="1">
    <location>
        <begin position="77"/>
        <end position="88"/>
    </location>
</feature>
<protein>
    <submittedName>
        <fullName evidence="3">Putative transposase of IS4/5 family</fullName>
    </submittedName>
</protein>
<dbReference type="InterPro" id="IPR052909">
    <property type="entry name" value="Transposase_6_like"/>
</dbReference>
<accession>A0A1I6YU50</accession>
<gene>
    <name evidence="3" type="ORF">SAMN05660657_01472</name>
</gene>
<keyword evidence="4" id="KW-1185">Reference proteome</keyword>
<dbReference type="InterPro" id="IPR025161">
    <property type="entry name" value="IS402-like_dom"/>
</dbReference>
<evidence type="ECO:0000256" key="1">
    <source>
        <dbReference type="SAM" id="MobiDB-lite"/>
    </source>
</evidence>
<dbReference type="PANTHER" id="PTHR46637:SF1">
    <property type="entry name" value="BLL5188 PROTEIN"/>
    <property type="match status" value="1"/>
</dbReference>
<sequence>MAGYRQVINAILWQAETGVPWRDLPERYGPWKTAHERLRKWTADGTWDRILTEVVVKDDAVGAVEWTLSVDSSSVRAHQHAAGARKRGAAVGRSRTSPSTVRRSAVPAGD</sequence>
<dbReference type="AlphaFoldDB" id="A0A1I6YU50"/>
<evidence type="ECO:0000313" key="4">
    <source>
        <dbReference type="Proteomes" id="UP000199546"/>
    </source>
</evidence>
<dbReference type="Pfam" id="PF13340">
    <property type="entry name" value="DUF4096"/>
    <property type="match status" value="1"/>
</dbReference>
<evidence type="ECO:0000313" key="3">
    <source>
        <dbReference type="EMBL" id="SFT53973.1"/>
    </source>
</evidence>
<feature type="domain" description="Insertion element IS402-like" evidence="2">
    <location>
        <begin position="5"/>
        <end position="50"/>
    </location>
</feature>
<feature type="compositionally biased region" description="Low complexity" evidence="1">
    <location>
        <begin position="89"/>
        <end position="104"/>
    </location>
</feature>
<dbReference type="Proteomes" id="UP000199546">
    <property type="component" value="Unassembled WGS sequence"/>
</dbReference>